<feature type="domain" description="Potassium channel" evidence="3">
    <location>
        <begin position="949"/>
        <end position="1002"/>
    </location>
</feature>
<feature type="transmembrane region" description="Helical" evidence="2">
    <location>
        <begin position="866"/>
        <end position="886"/>
    </location>
</feature>
<gene>
    <name evidence="4" type="ORF">Mal4_26480</name>
</gene>
<dbReference type="AlphaFoldDB" id="A0A517Z7A5"/>
<evidence type="ECO:0000313" key="5">
    <source>
        <dbReference type="Proteomes" id="UP000320496"/>
    </source>
</evidence>
<keyword evidence="2" id="KW-0812">Transmembrane</keyword>
<sequence>MTKGKKPTILLVFNDSALEPLPFSLRIHERIRLQIWKHSGRKQKRRGRQADGEVEERDEETRTFEETTRPGVLRIRQQCENWGHRSRNRQRPVPCQLDRVRVLPFRWLYWCVERVWPTTEEETTVSADRAPSSIIDAVDRLTRRLLPDWEVVLLTERDLERGDNGQVDLEATLQSCGIGDGTWPDAVVADIWFQTKKEDPTLARRIVEYISQNRGDSVGQHYLVSTLPEDPPHDDAFEETPHERFQFEAFKPLFHYVTNPWDEIFNHLLYVRSCHQFGTLLGRLDGTGDRETRRKLALDDFGVDVVEAESLQGRNEQEISLDGKSFSKPVIIYLPDADQPVRRLRISRCTFEKPVLVYRARAVRTIRIQRCDFHEGLVVDRCRFEEDAIFEYNRFLSEPPWFHATHFGGRITYRCNRQLPVKSESDSRPAVPLIMWHRCEFSDRGYVDLGGDRVKATWYMCSFAAGRYLEVVFPYLCEAGLRGNGAPTGNVRATATGVVDLAAHASDVDAHSGYFRFREKGQNEFADDIGFDRRDVDLRFTNSNLAGRIVIREHPFPTGYYDRRYGLGVNLSGSTLSGSLNLQHVRVRWLNLDRIAMLGGEMFLTDPGLTTRYWPKFDRRNTNAAGSFSGWITTALKRLYELNVPRLAGLCVGMVLTAGFLATAMVSSSVLESTLYAAAGTCTGLLCMLATSLLFDESTSPFSLVPERCGIIYEERLLNGLERPRFSTHLVRQNRLIEYENLLARRKLHCYSVAQQYEDLRNAFSRSPNTDAEEDYCHFKAIDYRQQAEHLTLEQNARGNAVYPLHWSEKAGVVLSIVAGALILGGVTAVGWRGVEWAAGLINGDAMAGLAPSEFLWKRFLTVTPLFASLYLLAGYALSFDVRVLCKWAARRTILQVISAGLYPTRTILSGGLIIVMFSSVYIIAGTYHLPLMGSIVDGNDIALIEGDSADVWRAMYFSVVTFTTLGYGDYHPTGALRIVAAFEALIGAIMIAIVTVSIARQYLRK</sequence>
<dbReference type="Pfam" id="PF07885">
    <property type="entry name" value="Ion_trans_2"/>
    <property type="match status" value="1"/>
</dbReference>
<dbReference type="KEGG" id="mri:Mal4_26480"/>
<evidence type="ECO:0000256" key="1">
    <source>
        <dbReference type="SAM" id="MobiDB-lite"/>
    </source>
</evidence>
<keyword evidence="5" id="KW-1185">Reference proteome</keyword>
<dbReference type="Proteomes" id="UP000320496">
    <property type="component" value="Chromosome"/>
</dbReference>
<dbReference type="Gene3D" id="1.10.287.70">
    <property type="match status" value="1"/>
</dbReference>
<feature type="transmembrane region" description="Helical" evidence="2">
    <location>
        <begin position="976"/>
        <end position="1000"/>
    </location>
</feature>
<proteinExistence type="predicted"/>
<organism evidence="4 5">
    <name type="scientific">Maioricimonas rarisocia</name>
    <dbReference type="NCBI Taxonomy" id="2528026"/>
    <lineage>
        <taxon>Bacteria</taxon>
        <taxon>Pseudomonadati</taxon>
        <taxon>Planctomycetota</taxon>
        <taxon>Planctomycetia</taxon>
        <taxon>Planctomycetales</taxon>
        <taxon>Planctomycetaceae</taxon>
        <taxon>Maioricimonas</taxon>
    </lineage>
</organism>
<keyword evidence="2" id="KW-1133">Transmembrane helix</keyword>
<evidence type="ECO:0000259" key="3">
    <source>
        <dbReference type="Pfam" id="PF07885"/>
    </source>
</evidence>
<accession>A0A517Z7A5</accession>
<reference evidence="4 5" key="1">
    <citation type="submission" date="2019-02" db="EMBL/GenBank/DDBJ databases">
        <title>Deep-cultivation of Planctomycetes and their phenomic and genomic characterization uncovers novel biology.</title>
        <authorList>
            <person name="Wiegand S."/>
            <person name="Jogler M."/>
            <person name="Boedeker C."/>
            <person name="Pinto D."/>
            <person name="Vollmers J."/>
            <person name="Rivas-Marin E."/>
            <person name="Kohn T."/>
            <person name="Peeters S.H."/>
            <person name="Heuer A."/>
            <person name="Rast P."/>
            <person name="Oberbeckmann S."/>
            <person name="Bunk B."/>
            <person name="Jeske O."/>
            <person name="Meyerdierks A."/>
            <person name="Storesund J.E."/>
            <person name="Kallscheuer N."/>
            <person name="Luecker S."/>
            <person name="Lage O.M."/>
            <person name="Pohl T."/>
            <person name="Merkel B.J."/>
            <person name="Hornburger P."/>
            <person name="Mueller R.-W."/>
            <person name="Bruemmer F."/>
            <person name="Labrenz M."/>
            <person name="Spormann A.M."/>
            <person name="Op den Camp H."/>
            <person name="Overmann J."/>
            <person name="Amann R."/>
            <person name="Jetten M.S.M."/>
            <person name="Mascher T."/>
            <person name="Medema M.H."/>
            <person name="Devos D.P."/>
            <person name="Kaster A.-K."/>
            <person name="Ovreas L."/>
            <person name="Rohde M."/>
            <person name="Galperin M.Y."/>
            <person name="Jogler C."/>
        </authorList>
    </citation>
    <scope>NUCLEOTIDE SEQUENCE [LARGE SCALE GENOMIC DNA]</scope>
    <source>
        <strain evidence="4 5">Mal4</strain>
    </source>
</reference>
<feature type="transmembrane region" description="Helical" evidence="2">
    <location>
        <begin position="907"/>
        <end position="925"/>
    </location>
</feature>
<dbReference type="SUPFAM" id="SSF81324">
    <property type="entry name" value="Voltage-gated potassium channels"/>
    <property type="match status" value="1"/>
</dbReference>
<evidence type="ECO:0000313" key="4">
    <source>
        <dbReference type="EMBL" id="QDU38321.1"/>
    </source>
</evidence>
<dbReference type="InterPro" id="IPR013099">
    <property type="entry name" value="K_chnl_dom"/>
</dbReference>
<keyword evidence="2" id="KW-0472">Membrane</keyword>
<feature type="transmembrane region" description="Helical" evidence="2">
    <location>
        <begin position="647"/>
        <end position="668"/>
    </location>
</feature>
<dbReference type="EMBL" id="CP036275">
    <property type="protein sequence ID" value="QDU38321.1"/>
    <property type="molecule type" value="Genomic_DNA"/>
</dbReference>
<protein>
    <submittedName>
        <fullName evidence="4">Ion channel</fullName>
    </submittedName>
</protein>
<feature type="transmembrane region" description="Helical" evidence="2">
    <location>
        <begin position="813"/>
        <end position="832"/>
    </location>
</feature>
<feature type="region of interest" description="Disordered" evidence="1">
    <location>
        <begin position="42"/>
        <end position="67"/>
    </location>
</feature>
<evidence type="ECO:0000256" key="2">
    <source>
        <dbReference type="SAM" id="Phobius"/>
    </source>
</evidence>
<name>A0A517Z7A5_9PLAN</name>